<proteinExistence type="inferred from homology"/>
<evidence type="ECO:0000256" key="7">
    <source>
        <dbReference type="ARBA" id="ARBA00022729"/>
    </source>
</evidence>
<dbReference type="PANTHER" id="PTHR33619:SF3">
    <property type="entry name" value="POLYSACCHARIDE EXPORT PROTEIN GFCE-RELATED"/>
    <property type="match status" value="1"/>
</dbReference>
<name>A0A211ZI90_9PROT</name>
<evidence type="ECO:0000256" key="13">
    <source>
        <dbReference type="ARBA" id="ARBA00023237"/>
    </source>
</evidence>
<evidence type="ECO:0000256" key="12">
    <source>
        <dbReference type="ARBA" id="ARBA00023139"/>
    </source>
</evidence>
<evidence type="ECO:0000259" key="18">
    <source>
        <dbReference type="Pfam" id="PF22461"/>
    </source>
</evidence>
<feature type="domain" description="Soluble ligand binding" evidence="17">
    <location>
        <begin position="590"/>
        <end position="632"/>
    </location>
</feature>
<feature type="transmembrane region" description="Helical" evidence="15">
    <location>
        <begin position="21"/>
        <end position="42"/>
    </location>
</feature>
<evidence type="ECO:0000256" key="4">
    <source>
        <dbReference type="ARBA" id="ARBA00022452"/>
    </source>
</evidence>
<dbReference type="PANTHER" id="PTHR33619">
    <property type="entry name" value="POLYSACCHARIDE EXPORT PROTEIN GFCE-RELATED"/>
    <property type="match status" value="1"/>
</dbReference>
<sequence length="927" mass="98503">MKPVHSDRRRDRQGEARRLRWTLRYGIGPALLACGILVLTPVSGHAQLNALVDQLQQLGINPSQLQPQGTQSDGVTIPSGPRVPSTTPGQITEPAVVSPGLPSSTVSAAPVSRIEADYARRLSSDINQFGYDVFGGGAPASQVVSGAVSENYVIGIGDQVVVTLRGQVNQGISATVDREGRLILQDLPPIPAAGRSFGDLRREIETRVKENYVSTEAFVSLGDVRAISVTLTGEVVKPGTQTLTSFSTLVDALTAGGGIKKTGSLRTVSLIRQGQTKVVDLYGFLMGYSNEADLLLQDGDRISIPTIGRTVAVAGDVVRPGIFEMPPDAAGPLSVAEMLDYAGGPIRPAGNRFNLLRLDRNGQDQVQNLSGQTAVPVQTNDIIQVTLSQDLRVGSVSITGNVTVAGVRPLTSAPTLRALLADPPILADDAYLPFGVIQTTDPTTRIRKFVPVNLGVALRGGGNLRLHDRDKLIVLSREDIRYLGSDDVQTMLAGIQPAQARSAAADQSQNVQAQNQTLTSSLPPANNVSGSCLGLRSLAEAVRADSTGRFRNARQTFQNTEAGGSLQVNRACPQIFDDIPDLLPFVIEHVVSLNGQVRVPGSYPIIPGTSLSTVLDIAGGTTIEADRRAIEVGYFSTLSPSNLSGSWRSVQSLGASTASIKLNPGDSIRIPQNPQLREDGSVTLAGEFTHPGRYVIRRGETLLQLIQRAGGYTNQAFPYGAVFTREAVRQQQQQGYERTAREIQAGLPQLVQQSGDDSGRSATAALPAIQSLISELKTIPAAGRVVIEADPTVLAAKPELDFALDAGDQLFVPKRPLFVTVSGEVLNPGTVQYDGKLTADDYVEFAGGTTEAADTGRTFVVMPNGQAQPLDLSSWSYSSVRVPPGSVIIVPRDLNPFDLYRLVKDVGSIVQSLAVSAASLVVISRRN</sequence>
<dbReference type="Pfam" id="PF02563">
    <property type="entry name" value="Poly_export"/>
    <property type="match status" value="1"/>
</dbReference>
<dbReference type="GO" id="GO:0009279">
    <property type="term" value="C:cell outer membrane"/>
    <property type="evidence" value="ECO:0007669"/>
    <property type="project" value="UniProtKB-SubCell"/>
</dbReference>
<feature type="domain" description="Soluble ligand binding" evidence="17">
    <location>
        <begin position="819"/>
        <end position="860"/>
    </location>
</feature>
<dbReference type="Pfam" id="PF10531">
    <property type="entry name" value="SLBB"/>
    <property type="match status" value="4"/>
</dbReference>
<dbReference type="Pfam" id="PF22461">
    <property type="entry name" value="SLBB_2"/>
    <property type="match status" value="1"/>
</dbReference>
<dbReference type="OrthoDB" id="9808948at2"/>
<evidence type="ECO:0008006" key="21">
    <source>
        <dbReference type="Google" id="ProtNLM"/>
    </source>
</evidence>
<accession>A0A211ZI90</accession>
<evidence type="ECO:0000256" key="11">
    <source>
        <dbReference type="ARBA" id="ARBA00023136"/>
    </source>
</evidence>
<feature type="domain" description="Soluble ligand binding" evidence="17">
    <location>
        <begin position="682"/>
        <end position="716"/>
    </location>
</feature>
<keyword evidence="10" id="KW-0626">Porin</keyword>
<evidence type="ECO:0000313" key="20">
    <source>
        <dbReference type="Proteomes" id="UP000196655"/>
    </source>
</evidence>
<keyword evidence="7" id="KW-0732">Signal</keyword>
<keyword evidence="3" id="KW-0813">Transport</keyword>
<evidence type="ECO:0000256" key="14">
    <source>
        <dbReference type="ARBA" id="ARBA00023288"/>
    </source>
</evidence>
<evidence type="ECO:0000256" key="3">
    <source>
        <dbReference type="ARBA" id="ARBA00022448"/>
    </source>
</evidence>
<organism evidence="19 20">
    <name type="scientific">Inquilinus limosus</name>
    <dbReference type="NCBI Taxonomy" id="171674"/>
    <lineage>
        <taxon>Bacteria</taxon>
        <taxon>Pseudomonadati</taxon>
        <taxon>Pseudomonadota</taxon>
        <taxon>Alphaproteobacteria</taxon>
        <taxon>Rhodospirillales</taxon>
        <taxon>Rhodospirillaceae</taxon>
        <taxon>Inquilinus</taxon>
    </lineage>
</organism>
<keyword evidence="14" id="KW-0449">Lipoprotein</keyword>
<evidence type="ECO:0000256" key="6">
    <source>
        <dbReference type="ARBA" id="ARBA00022692"/>
    </source>
</evidence>
<dbReference type="GO" id="GO:0015159">
    <property type="term" value="F:polysaccharide transmembrane transporter activity"/>
    <property type="evidence" value="ECO:0007669"/>
    <property type="project" value="InterPro"/>
</dbReference>
<protein>
    <recommendedName>
        <fullName evidence="21">Sugar transporter</fullName>
    </recommendedName>
</protein>
<dbReference type="EMBL" id="NHON01000046">
    <property type="protein sequence ID" value="OWJ64970.1"/>
    <property type="molecule type" value="Genomic_DNA"/>
</dbReference>
<evidence type="ECO:0000313" key="19">
    <source>
        <dbReference type="EMBL" id="OWJ64970.1"/>
    </source>
</evidence>
<dbReference type="Gene3D" id="3.10.560.10">
    <property type="entry name" value="Outer membrane lipoprotein wza domain like"/>
    <property type="match status" value="4"/>
</dbReference>
<evidence type="ECO:0000256" key="1">
    <source>
        <dbReference type="ARBA" id="ARBA00004571"/>
    </source>
</evidence>
<keyword evidence="12" id="KW-0564">Palmitate</keyword>
<dbReference type="STRING" id="1122125.GCA_000423185_04152"/>
<feature type="domain" description="Polysaccharide export protein N-terminal" evidence="16">
    <location>
        <begin position="148"/>
        <end position="216"/>
    </location>
</feature>
<dbReference type="InterPro" id="IPR003715">
    <property type="entry name" value="Poly_export_N"/>
</dbReference>
<dbReference type="GO" id="GO:0006811">
    <property type="term" value="P:monoatomic ion transport"/>
    <property type="evidence" value="ECO:0007669"/>
    <property type="project" value="UniProtKB-KW"/>
</dbReference>
<evidence type="ECO:0000256" key="10">
    <source>
        <dbReference type="ARBA" id="ARBA00023114"/>
    </source>
</evidence>
<evidence type="ECO:0000259" key="17">
    <source>
        <dbReference type="Pfam" id="PF10531"/>
    </source>
</evidence>
<dbReference type="InterPro" id="IPR019554">
    <property type="entry name" value="Soluble_ligand-bd"/>
</dbReference>
<keyword evidence="20" id="KW-1185">Reference proteome</keyword>
<keyword evidence="5" id="KW-0762">Sugar transport</keyword>
<keyword evidence="13" id="KW-0998">Cell outer membrane</keyword>
<keyword evidence="6 15" id="KW-0812">Transmembrane</keyword>
<evidence type="ECO:0000256" key="5">
    <source>
        <dbReference type="ARBA" id="ARBA00022597"/>
    </source>
</evidence>
<keyword evidence="4" id="KW-1134">Transmembrane beta strand</keyword>
<evidence type="ECO:0000256" key="8">
    <source>
        <dbReference type="ARBA" id="ARBA00023047"/>
    </source>
</evidence>
<feature type="domain" description="SLBB" evidence="18">
    <location>
        <begin position="229"/>
        <end position="302"/>
    </location>
</feature>
<comment type="subcellular location">
    <subcellularLocation>
        <location evidence="1">Cell outer membrane</location>
        <topology evidence="1">Multi-pass membrane protein</topology>
    </subcellularLocation>
</comment>
<dbReference type="InterPro" id="IPR049712">
    <property type="entry name" value="Poly_export"/>
</dbReference>
<comment type="similarity">
    <text evidence="2">Belongs to the BexD/CtrA/VexA family.</text>
</comment>
<dbReference type="RefSeq" id="WP_088153203.1">
    <property type="nucleotide sequence ID" value="NZ_NHON01000046.1"/>
</dbReference>
<comment type="caution">
    <text evidence="19">The sequence shown here is derived from an EMBL/GenBank/DDBJ whole genome shotgun (WGS) entry which is preliminary data.</text>
</comment>
<evidence type="ECO:0000256" key="2">
    <source>
        <dbReference type="ARBA" id="ARBA00009450"/>
    </source>
</evidence>
<evidence type="ECO:0000259" key="16">
    <source>
        <dbReference type="Pfam" id="PF02563"/>
    </source>
</evidence>
<feature type="domain" description="Soluble ligand binding" evidence="17">
    <location>
        <begin position="311"/>
        <end position="363"/>
    </location>
</feature>
<evidence type="ECO:0000256" key="15">
    <source>
        <dbReference type="SAM" id="Phobius"/>
    </source>
</evidence>
<dbReference type="GO" id="GO:0046930">
    <property type="term" value="C:pore complex"/>
    <property type="evidence" value="ECO:0007669"/>
    <property type="project" value="UniProtKB-KW"/>
</dbReference>
<dbReference type="AlphaFoldDB" id="A0A211ZI90"/>
<reference evidence="20" key="1">
    <citation type="submission" date="2017-05" db="EMBL/GenBank/DDBJ databases">
        <authorList>
            <person name="Macchi M."/>
            <person name="Festa S."/>
            <person name="Coppotelli B.M."/>
            <person name="Morelli I.S."/>
        </authorList>
    </citation>
    <scope>NUCLEOTIDE SEQUENCE [LARGE SCALE GENOMIC DNA]</scope>
    <source>
        <strain evidence="20">I</strain>
    </source>
</reference>
<keyword evidence="11 15" id="KW-0472">Membrane</keyword>
<evidence type="ECO:0000256" key="9">
    <source>
        <dbReference type="ARBA" id="ARBA00023065"/>
    </source>
</evidence>
<dbReference type="GO" id="GO:0015288">
    <property type="term" value="F:porin activity"/>
    <property type="evidence" value="ECO:0007669"/>
    <property type="project" value="UniProtKB-KW"/>
</dbReference>
<dbReference type="InterPro" id="IPR054765">
    <property type="entry name" value="SLBB_dom"/>
</dbReference>
<keyword evidence="15" id="KW-1133">Transmembrane helix</keyword>
<dbReference type="Proteomes" id="UP000196655">
    <property type="component" value="Unassembled WGS sequence"/>
</dbReference>
<keyword evidence="8" id="KW-0625">Polysaccharide transport</keyword>
<gene>
    <name evidence="19" type="ORF">BWR60_22165</name>
</gene>
<keyword evidence="9" id="KW-0406">Ion transport</keyword>